<keyword evidence="2 4" id="KW-0863">Zinc-finger</keyword>
<protein>
    <recommendedName>
        <fullName evidence="5">SWIM-type domain-containing protein</fullName>
    </recommendedName>
</protein>
<evidence type="ECO:0000259" key="5">
    <source>
        <dbReference type="PROSITE" id="PS50966"/>
    </source>
</evidence>
<sequence>MEKILKLKNVNEDVYNYIIKVGLLHLALHAFDMYVKSDFAINNITESFNVWVDKFRVFHALSMMEGIRRKMMKMMIKRLQDARSWYIVIPHLVQMKLSDRQDEARFMTILCASDKEFEVKEDVKFYIVNLETQSYDCGLWELSGLPCKHVMVVITTTRKNPSNFVHPYLTKDAYLRTYNHVIYLISDQEQ</sequence>
<evidence type="ECO:0000256" key="4">
    <source>
        <dbReference type="PROSITE-ProRule" id="PRU00325"/>
    </source>
</evidence>
<evidence type="ECO:0000256" key="1">
    <source>
        <dbReference type="ARBA" id="ARBA00022723"/>
    </source>
</evidence>
<dbReference type="PANTHER" id="PTHR31973">
    <property type="entry name" value="POLYPROTEIN, PUTATIVE-RELATED"/>
    <property type="match status" value="1"/>
</dbReference>
<dbReference type="EMBL" id="JANJYI010000009">
    <property type="protein sequence ID" value="KAK2635309.1"/>
    <property type="molecule type" value="Genomic_DNA"/>
</dbReference>
<dbReference type="PROSITE" id="PS50966">
    <property type="entry name" value="ZF_SWIM"/>
    <property type="match status" value="1"/>
</dbReference>
<accession>A0AAD9WL67</accession>
<dbReference type="InterPro" id="IPR007527">
    <property type="entry name" value="Znf_SWIM"/>
</dbReference>
<comment type="caution">
    <text evidence="6">The sequence shown here is derived from an EMBL/GenBank/DDBJ whole genome shotgun (WGS) entry which is preliminary data.</text>
</comment>
<name>A0AAD9WL67_9ROSI</name>
<evidence type="ECO:0000256" key="2">
    <source>
        <dbReference type="ARBA" id="ARBA00022771"/>
    </source>
</evidence>
<organism evidence="6 7">
    <name type="scientific">Dipteronia dyeriana</name>
    <dbReference type="NCBI Taxonomy" id="168575"/>
    <lineage>
        <taxon>Eukaryota</taxon>
        <taxon>Viridiplantae</taxon>
        <taxon>Streptophyta</taxon>
        <taxon>Embryophyta</taxon>
        <taxon>Tracheophyta</taxon>
        <taxon>Spermatophyta</taxon>
        <taxon>Magnoliopsida</taxon>
        <taxon>eudicotyledons</taxon>
        <taxon>Gunneridae</taxon>
        <taxon>Pentapetalae</taxon>
        <taxon>rosids</taxon>
        <taxon>malvids</taxon>
        <taxon>Sapindales</taxon>
        <taxon>Sapindaceae</taxon>
        <taxon>Hippocastanoideae</taxon>
        <taxon>Acereae</taxon>
        <taxon>Dipteronia</taxon>
    </lineage>
</organism>
<dbReference type="Proteomes" id="UP001280121">
    <property type="component" value="Unassembled WGS sequence"/>
</dbReference>
<keyword evidence="1" id="KW-0479">Metal-binding</keyword>
<dbReference type="InterPro" id="IPR006564">
    <property type="entry name" value="Znf_PMZ"/>
</dbReference>
<dbReference type="GO" id="GO:0008270">
    <property type="term" value="F:zinc ion binding"/>
    <property type="evidence" value="ECO:0007669"/>
    <property type="project" value="UniProtKB-KW"/>
</dbReference>
<evidence type="ECO:0000313" key="7">
    <source>
        <dbReference type="Proteomes" id="UP001280121"/>
    </source>
</evidence>
<evidence type="ECO:0000313" key="6">
    <source>
        <dbReference type="EMBL" id="KAK2635309.1"/>
    </source>
</evidence>
<dbReference type="PANTHER" id="PTHR31973:SF187">
    <property type="entry name" value="MUTATOR TRANSPOSASE MUDRA PROTEIN"/>
    <property type="match status" value="1"/>
</dbReference>
<feature type="domain" description="SWIM-type" evidence="5">
    <location>
        <begin position="126"/>
        <end position="158"/>
    </location>
</feature>
<keyword evidence="7" id="KW-1185">Reference proteome</keyword>
<dbReference type="AlphaFoldDB" id="A0AAD9WL67"/>
<evidence type="ECO:0000256" key="3">
    <source>
        <dbReference type="ARBA" id="ARBA00022833"/>
    </source>
</evidence>
<proteinExistence type="predicted"/>
<gene>
    <name evidence="6" type="ORF">Ddye_030101</name>
</gene>
<dbReference type="SMART" id="SM00575">
    <property type="entry name" value="ZnF_PMZ"/>
    <property type="match status" value="1"/>
</dbReference>
<dbReference type="Pfam" id="PF04434">
    <property type="entry name" value="SWIM"/>
    <property type="match status" value="1"/>
</dbReference>
<reference evidence="6" key="1">
    <citation type="journal article" date="2023" name="Plant J.">
        <title>Genome sequences and population genomics provide insights into the demographic history, inbreeding, and mutation load of two 'living fossil' tree species of Dipteronia.</title>
        <authorList>
            <person name="Feng Y."/>
            <person name="Comes H.P."/>
            <person name="Chen J."/>
            <person name="Zhu S."/>
            <person name="Lu R."/>
            <person name="Zhang X."/>
            <person name="Li P."/>
            <person name="Qiu J."/>
            <person name="Olsen K.M."/>
            <person name="Qiu Y."/>
        </authorList>
    </citation>
    <scope>NUCLEOTIDE SEQUENCE</scope>
    <source>
        <strain evidence="6">KIB01</strain>
    </source>
</reference>
<keyword evidence="3" id="KW-0862">Zinc</keyword>